<comment type="domain">
    <text evidence="2">The jas domain is required for interaction with COI1.</text>
</comment>
<feature type="domain" description="Tify" evidence="4">
    <location>
        <begin position="45"/>
        <end position="79"/>
    </location>
</feature>
<feature type="region of interest" description="Disordered" evidence="3">
    <location>
        <begin position="83"/>
        <end position="104"/>
    </location>
</feature>
<evidence type="ECO:0000259" key="4">
    <source>
        <dbReference type="PROSITE" id="PS51320"/>
    </source>
</evidence>
<dbReference type="PANTHER" id="PTHR33077:SF17">
    <property type="entry name" value="PROTEIN TIFY 5B"/>
    <property type="match status" value="1"/>
</dbReference>
<keyword evidence="2" id="KW-1184">Jasmonic acid signaling pathway</keyword>
<dbReference type="Pfam" id="PF09425">
    <property type="entry name" value="Jas_motif"/>
    <property type="match status" value="1"/>
</dbReference>
<feature type="compositionally biased region" description="Low complexity" evidence="3">
    <location>
        <begin position="89"/>
        <end position="101"/>
    </location>
</feature>
<dbReference type="Pfam" id="PF06200">
    <property type="entry name" value="tify"/>
    <property type="match status" value="1"/>
</dbReference>
<evidence type="ECO:0000313" key="6">
    <source>
        <dbReference type="Proteomes" id="UP001237642"/>
    </source>
</evidence>
<dbReference type="GO" id="GO:0005634">
    <property type="term" value="C:nucleus"/>
    <property type="evidence" value="ECO:0007669"/>
    <property type="project" value="UniProtKB-SubCell"/>
</dbReference>
<comment type="subcellular location">
    <subcellularLocation>
        <location evidence="2">Nucleus</location>
    </subcellularLocation>
</comment>
<dbReference type="SMART" id="SM00979">
    <property type="entry name" value="TIFY"/>
    <property type="match status" value="1"/>
</dbReference>
<dbReference type="InterPro" id="IPR010399">
    <property type="entry name" value="Tify_dom"/>
</dbReference>
<evidence type="ECO:0000313" key="5">
    <source>
        <dbReference type="EMBL" id="KAK1375496.1"/>
    </source>
</evidence>
<dbReference type="InterPro" id="IPR040390">
    <property type="entry name" value="TIFY/JAZ"/>
</dbReference>
<evidence type="ECO:0000256" key="2">
    <source>
        <dbReference type="RuleBase" id="RU369065"/>
    </source>
</evidence>
<comment type="caution">
    <text evidence="5">The sequence shown here is derived from an EMBL/GenBank/DDBJ whole genome shotgun (WGS) entry which is preliminary data.</text>
</comment>
<name>A0AAD8MJC6_9APIA</name>
<keyword evidence="6" id="KW-1185">Reference proteome</keyword>
<proteinExistence type="inferred from homology"/>
<evidence type="ECO:0000256" key="3">
    <source>
        <dbReference type="SAM" id="MobiDB-lite"/>
    </source>
</evidence>
<accession>A0AAD8MJC6</accession>
<dbReference type="EMBL" id="JAUIZM010000007">
    <property type="protein sequence ID" value="KAK1375496.1"/>
    <property type="molecule type" value="Genomic_DNA"/>
</dbReference>
<evidence type="ECO:0000256" key="1">
    <source>
        <dbReference type="ARBA" id="ARBA00008614"/>
    </source>
</evidence>
<dbReference type="GO" id="GO:0031347">
    <property type="term" value="P:regulation of defense response"/>
    <property type="evidence" value="ECO:0007669"/>
    <property type="project" value="UniProtKB-UniRule"/>
</dbReference>
<gene>
    <name evidence="5" type="ORF">POM88_031689</name>
</gene>
<sequence length="140" mass="15888">MRRNCNLELQLVTPSCDDHTVGQDICQRQPMIEEATTGNPREQQQQQGTQTLTIFYNGRVSSCDVTEIQARAIISVASEERVREKEAMTPTCSDTSSDSCPKPQVMYKQQNTGLSMKRSLQQFLQKRRSRIQATSPYCIP</sequence>
<protein>
    <recommendedName>
        <fullName evidence="2">Protein TIFY</fullName>
    </recommendedName>
    <alternativeName>
        <fullName evidence="2">Jasmonate ZIM domain-containing protein</fullName>
    </alternativeName>
</protein>
<dbReference type="InterPro" id="IPR018467">
    <property type="entry name" value="CCT_CS"/>
</dbReference>
<comment type="similarity">
    <text evidence="1 2">Belongs to the TIFY/JAZ family.</text>
</comment>
<dbReference type="GO" id="GO:0009611">
    <property type="term" value="P:response to wounding"/>
    <property type="evidence" value="ECO:0007669"/>
    <property type="project" value="UniProtKB-UniRule"/>
</dbReference>
<dbReference type="Proteomes" id="UP001237642">
    <property type="component" value="Unassembled WGS sequence"/>
</dbReference>
<keyword evidence="2" id="KW-0539">Nucleus</keyword>
<dbReference type="AlphaFoldDB" id="A0AAD8MJC6"/>
<reference evidence="5" key="2">
    <citation type="submission" date="2023-05" db="EMBL/GenBank/DDBJ databases">
        <authorList>
            <person name="Schelkunov M.I."/>
        </authorList>
    </citation>
    <scope>NUCLEOTIDE SEQUENCE</scope>
    <source>
        <strain evidence="5">Hsosn_3</strain>
        <tissue evidence="5">Leaf</tissue>
    </source>
</reference>
<organism evidence="5 6">
    <name type="scientific">Heracleum sosnowskyi</name>
    <dbReference type="NCBI Taxonomy" id="360622"/>
    <lineage>
        <taxon>Eukaryota</taxon>
        <taxon>Viridiplantae</taxon>
        <taxon>Streptophyta</taxon>
        <taxon>Embryophyta</taxon>
        <taxon>Tracheophyta</taxon>
        <taxon>Spermatophyta</taxon>
        <taxon>Magnoliopsida</taxon>
        <taxon>eudicotyledons</taxon>
        <taxon>Gunneridae</taxon>
        <taxon>Pentapetalae</taxon>
        <taxon>asterids</taxon>
        <taxon>campanulids</taxon>
        <taxon>Apiales</taxon>
        <taxon>Apiaceae</taxon>
        <taxon>Apioideae</taxon>
        <taxon>apioid superclade</taxon>
        <taxon>Tordylieae</taxon>
        <taxon>Tordyliinae</taxon>
        <taxon>Heracleum</taxon>
    </lineage>
</organism>
<dbReference type="GO" id="GO:2000022">
    <property type="term" value="P:regulation of jasmonic acid mediated signaling pathway"/>
    <property type="evidence" value="ECO:0007669"/>
    <property type="project" value="UniProtKB-UniRule"/>
</dbReference>
<dbReference type="PROSITE" id="PS51320">
    <property type="entry name" value="TIFY"/>
    <property type="match status" value="1"/>
</dbReference>
<dbReference type="PANTHER" id="PTHR33077">
    <property type="entry name" value="PROTEIN TIFY 4A-RELATED-RELATED"/>
    <property type="match status" value="1"/>
</dbReference>
<comment type="function">
    <text evidence="2">Repressor of jasmonate responses.</text>
</comment>
<reference evidence="5" key="1">
    <citation type="submission" date="2023-02" db="EMBL/GenBank/DDBJ databases">
        <title>Genome of toxic invasive species Heracleum sosnowskyi carries increased number of genes despite the absence of recent whole-genome duplications.</title>
        <authorList>
            <person name="Schelkunov M."/>
            <person name="Shtratnikova V."/>
            <person name="Makarenko M."/>
            <person name="Klepikova A."/>
            <person name="Omelchenko D."/>
            <person name="Novikova G."/>
            <person name="Obukhova E."/>
            <person name="Bogdanov V."/>
            <person name="Penin A."/>
            <person name="Logacheva M."/>
        </authorList>
    </citation>
    <scope>NUCLEOTIDE SEQUENCE</scope>
    <source>
        <strain evidence="5">Hsosn_3</strain>
        <tissue evidence="5">Leaf</tissue>
    </source>
</reference>